<feature type="transmembrane region" description="Helical" evidence="1">
    <location>
        <begin position="33"/>
        <end position="52"/>
    </location>
</feature>
<name>A0ABT7ZFL5_9ACTN</name>
<proteinExistence type="predicted"/>
<dbReference type="Proteomes" id="UP001174050">
    <property type="component" value="Unassembled WGS sequence"/>
</dbReference>
<organism evidence="2 3">
    <name type="scientific">Streptomyces ficellus</name>
    <dbReference type="NCBI Taxonomy" id="1977088"/>
    <lineage>
        <taxon>Bacteria</taxon>
        <taxon>Bacillati</taxon>
        <taxon>Actinomycetota</taxon>
        <taxon>Actinomycetes</taxon>
        <taxon>Kitasatosporales</taxon>
        <taxon>Streptomycetaceae</taxon>
        <taxon>Streptomyces</taxon>
    </lineage>
</organism>
<accession>A0ABT7ZFL5</accession>
<sequence length="80" mass="8149">MSARTSTGTHTLTPARTHVTTSADAAHVGGARLPWWAVALPVAAFVVLLGLITGCGEAHAVGGDPAVGRILQRIQQTLAP</sequence>
<evidence type="ECO:0000313" key="2">
    <source>
        <dbReference type="EMBL" id="MDN3297821.1"/>
    </source>
</evidence>
<reference evidence="2" key="1">
    <citation type="submission" date="2023-06" db="EMBL/GenBank/DDBJ databases">
        <title>WGS-Sequencing of Streptomyces ficellus isolate 21 collected from sand in Gara Djebilet Iron Mine in Algeria.</title>
        <authorList>
            <person name="Zegers G.P."/>
            <person name="Gomez A."/>
            <person name="Gueddou A."/>
            <person name="Zahara A.F."/>
            <person name="Worth M."/>
            <person name="Sevigny J.L."/>
            <person name="Tisa L."/>
        </authorList>
    </citation>
    <scope>NUCLEOTIDE SEQUENCE</scope>
    <source>
        <strain evidence="2">AS11</strain>
    </source>
</reference>
<keyword evidence="1" id="KW-0472">Membrane</keyword>
<comment type="caution">
    <text evidence="2">The sequence shown here is derived from an EMBL/GenBank/DDBJ whole genome shotgun (WGS) entry which is preliminary data.</text>
</comment>
<dbReference type="RefSeq" id="WP_290115225.1">
    <property type="nucleotide sequence ID" value="NZ_JAUEPL010000061.1"/>
</dbReference>
<dbReference type="EMBL" id="JAUEPL010000061">
    <property type="protein sequence ID" value="MDN3297821.1"/>
    <property type="molecule type" value="Genomic_DNA"/>
</dbReference>
<protein>
    <submittedName>
        <fullName evidence="2">Uncharacterized protein</fullName>
    </submittedName>
</protein>
<keyword evidence="1" id="KW-1133">Transmembrane helix</keyword>
<gene>
    <name evidence="2" type="ORF">QWM81_28035</name>
</gene>
<keyword evidence="1" id="KW-0812">Transmembrane</keyword>
<keyword evidence="3" id="KW-1185">Reference proteome</keyword>
<evidence type="ECO:0000313" key="3">
    <source>
        <dbReference type="Proteomes" id="UP001174050"/>
    </source>
</evidence>
<evidence type="ECO:0000256" key="1">
    <source>
        <dbReference type="SAM" id="Phobius"/>
    </source>
</evidence>